<feature type="repeat" description="TPR" evidence="3">
    <location>
        <begin position="402"/>
        <end position="435"/>
    </location>
</feature>
<protein>
    <submittedName>
        <fullName evidence="6">Tetratricopeptide repeat protein</fullName>
    </submittedName>
</protein>
<organism evidence="6 7">
    <name type="scientific">Crateriforma conspicua</name>
    <dbReference type="NCBI Taxonomy" id="2527996"/>
    <lineage>
        <taxon>Bacteria</taxon>
        <taxon>Pseudomonadati</taxon>
        <taxon>Planctomycetota</taxon>
        <taxon>Planctomycetia</taxon>
        <taxon>Planctomycetales</taxon>
        <taxon>Planctomycetaceae</taxon>
        <taxon>Crateriforma</taxon>
    </lineage>
</organism>
<sequence length="604" mass="66113" precursor="true">MVTLLGGLVCVAAPAVAQEAGTQDDTGAQANDSGQADDGAIQIDPLPSLDTAQDPGQADLDEAVSKRIDAKTAAELESVAALLESALSKGLGDENSRFAKQMLGSVQLQLGQGLFGAMMRGAGGNAAAVRLEALELLKKAVENDDQLADAHVLIAQLNSPAVFPDADGALAVRSITKAIKLYEDDPKKQSTMLAMRAGLRDDPEKQIRDLNRALKLDPKNTKAFQARIVLRLGDGQIDKAVADVREILDDQPMNLAIVAAAVEQLMDADRDDEAVELLTEAIEKQASDNDILERLYRIRSRVHTKRLDQESAIADLNKSIELRPGDPRKLIELAQRCLENEDVTAAKGYVQDAINLNPRVADLPETILVQFLIASQEKRIPDAINEVKKLIDFQKDDPQRQAFWQEQLGQLYMVDDRPRQAIDVFEQILEIQPENTNALRSRGDALLAIGEHQTAIRDYEDALKILQTSDTGPAEKLKSTDMVAPDYAGLMNNLAWVLATSPKDDVRDGQRALELARQAARLTDYQKPHILSTLAAAHAESGDIPKAIEYSQAAVDLGAAQENDQLEQLQEELDSYRAGEPWREKQETEENEKPILSAEDLIDI</sequence>
<dbReference type="Proteomes" id="UP000316476">
    <property type="component" value="Unassembled WGS sequence"/>
</dbReference>
<evidence type="ECO:0000256" key="3">
    <source>
        <dbReference type="PROSITE-ProRule" id="PRU00339"/>
    </source>
</evidence>
<dbReference type="PROSITE" id="PS50005">
    <property type="entry name" value="TPR"/>
    <property type="match status" value="2"/>
</dbReference>
<evidence type="ECO:0000256" key="2">
    <source>
        <dbReference type="ARBA" id="ARBA00022803"/>
    </source>
</evidence>
<feature type="region of interest" description="Disordered" evidence="4">
    <location>
        <begin position="574"/>
        <end position="604"/>
    </location>
</feature>
<feature type="chain" id="PRO_5022808833" evidence="5">
    <location>
        <begin position="18"/>
        <end position="604"/>
    </location>
</feature>
<dbReference type="PANTHER" id="PTHR44858">
    <property type="entry name" value="TETRATRICOPEPTIDE REPEAT PROTEIN 6"/>
    <property type="match status" value="1"/>
</dbReference>
<dbReference type="EMBL" id="SJPZ01000002">
    <property type="protein sequence ID" value="TWU62824.1"/>
    <property type="molecule type" value="Genomic_DNA"/>
</dbReference>
<gene>
    <name evidence="6" type="ORF">V7x_45600</name>
</gene>
<feature type="region of interest" description="Disordered" evidence="4">
    <location>
        <begin position="19"/>
        <end position="56"/>
    </location>
</feature>
<dbReference type="InterPro" id="IPR019734">
    <property type="entry name" value="TPR_rpt"/>
</dbReference>
<dbReference type="Gene3D" id="1.25.40.10">
    <property type="entry name" value="Tetratricopeptide repeat domain"/>
    <property type="match status" value="4"/>
</dbReference>
<dbReference type="Pfam" id="PF13432">
    <property type="entry name" value="TPR_16"/>
    <property type="match status" value="1"/>
</dbReference>
<dbReference type="SMART" id="SM00028">
    <property type="entry name" value="TPR"/>
    <property type="match status" value="5"/>
</dbReference>
<feature type="compositionally biased region" description="Polar residues" evidence="4">
    <location>
        <begin position="20"/>
        <end position="34"/>
    </location>
</feature>
<feature type="compositionally biased region" description="Basic and acidic residues" evidence="4">
    <location>
        <begin position="574"/>
        <end position="593"/>
    </location>
</feature>
<evidence type="ECO:0000313" key="6">
    <source>
        <dbReference type="EMBL" id="TWU62824.1"/>
    </source>
</evidence>
<accession>A0A5C6FNE1</accession>
<evidence type="ECO:0000256" key="1">
    <source>
        <dbReference type="ARBA" id="ARBA00022737"/>
    </source>
</evidence>
<dbReference type="InterPro" id="IPR050498">
    <property type="entry name" value="Ycf3"/>
</dbReference>
<dbReference type="SUPFAM" id="SSF48452">
    <property type="entry name" value="TPR-like"/>
    <property type="match status" value="3"/>
</dbReference>
<keyword evidence="5" id="KW-0732">Signal</keyword>
<keyword evidence="1" id="KW-0677">Repeat</keyword>
<evidence type="ECO:0000313" key="7">
    <source>
        <dbReference type="Proteomes" id="UP000316476"/>
    </source>
</evidence>
<proteinExistence type="predicted"/>
<dbReference type="AlphaFoldDB" id="A0A5C6FNE1"/>
<feature type="repeat" description="TPR" evidence="3">
    <location>
        <begin position="436"/>
        <end position="469"/>
    </location>
</feature>
<keyword evidence="2 3" id="KW-0802">TPR repeat</keyword>
<reference evidence="6 7" key="1">
    <citation type="submission" date="2019-02" db="EMBL/GenBank/DDBJ databases">
        <title>Deep-cultivation of Planctomycetes and their phenomic and genomic characterization uncovers novel biology.</title>
        <authorList>
            <person name="Wiegand S."/>
            <person name="Jogler M."/>
            <person name="Boedeker C."/>
            <person name="Pinto D."/>
            <person name="Vollmers J."/>
            <person name="Rivas-Marin E."/>
            <person name="Kohn T."/>
            <person name="Peeters S.H."/>
            <person name="Heuer A."/>
            <person name="Rast P."/>
            <person name="Oberbeckmann S."/>
            <person name="Bunk B."/>
            <person name="Jeske O."/>
            <person name="Meyerdierks A."/>
            <person name="Storesund J.E."/>
            <person name="Kallscheuer N."/>
            <person name="Luecker S."/>
            <person name="Lage O.M."/>
            <person name="Pohl T."/>
            <person name="Merkel B.J."/>
            <person name="Hornburger P."/>
            <person name="Mueller R.-W."/>
            <person name="Bruemmer F."/>
            <person name="Labrenz M."/>
            <person name="Spormann A.M."/>
            <person name="Op Den Camp H."/>
            <person name="Overmann J."/>
            <person name="Amann R."/>
            <person name="Jetten M.S.M."/>
            <person name="Mascher T."/>
            <person name="Medema M.H."/>
            <person name="Devos D.P."/>
            <person name="Kaster A.-K."/>
            <person name="Ovreas L."/>
            <person name="Rohde M."/>
            <person name="Galperin M.Y."/>
            <person name="Jogler C."/>
        </authorList>
    </citation>
    <scope>NUCLEOTIDE SEQUENCE [LARGE SCALE GENOMIC DNA]</scope>
    <source>
        <strain evidence="6 7">V7</strain>
    </source>
</reference>
<dbReference type="PANTHER" id="PTHR44858:SF1">
    <property type="entry name" value="UDP-N-ACETYLGLUCOSAMINE--PEPTIDE N-ACETYLGLUCOSAMINYLTRANSFERASE SPINDLY-RELATED"/>
    <property type="match status" value="1"/>
</dbReference>
<dbReference type="InterPro" id="IPR011990">
    <property type="entry name" value="TPR-like_helical_dom_sf"/>
</dbReference>
<comment type="caution">
    <text evidence="6">The sequence shown here is derived from an EMBL/GenBank/DDBJ whole genome shotgun (WGS) entry which is preliminary data.</text>
</comment>
<evidence type="ECO:0000256" key="4">
    <source>
        <dbReference type="SAM" id="MobiDB-lite"/>
    </source>
</evidence>
<name>A0A5C6FNE1_9PLAN</name>
<feature type="signal peptide" evidence="5">
    <location>
        <begin position="1"/>
        <end position="17"/>
    </location>
</feature>
<evidence type="ECO:0000256" key="5">
    <source>
        <dbReference type="SAM" id="SignalP"/>
    </source>
</evidence>